<keyword evidence="3" id="KW-1185">Reference proteome</keyword>
<dbReference type="InterPro" id="IPR015095">
    <property type="entry name" value="AlkB_hom8_N"/>
</dbReference>
<dbReference type="AlphaFoldDB" id="A0AAE0VCS9"/>
<feature type="non-terminal residue" evidence="2">
    <location>
        <position position="369"/>
    </location>
</feature>
<dbReference type="Proteomes" id="UP001274896">
    <property type="component" value="Unassembled WGS sequence"/>
</dbReference>
<proteinExistence type="predicted"/>
<accession>A0AAE0VCS9</accession>
<dbReference type="PANTHER" id="PTHR35617">
    <property type="entry name" value="PHAGE_INTEGRASE DOMAIN-CONTAINING PROTEIN"/>
    <property type="match status" value="1"/>
</dbReference>
<feature type="domain" description="Alkylated DNA repair protein AlkB homologue 8 N-terminal" evidence="1">
    <location>
        <begin position="100"/>
        <end position="129"/>
    </location>
</feature>
<dbReference type="Pfam" id="PF09004">
    <property type="entry name" value="ALKBH8_N"/>
    <property type="match status" value="1"/>
</dbReference>
<dbReference type="GO" id="GO:0008168">
    <property type="term" value="F:methyltransferase activity"/>
    <property type="evidence" value="ECO:0007669"/>
    <property type="project" value="InterPro"/>
</dbReference>
<comment type="caution">
    <text evidence="2">The sequence shown here is derived from an EMBL/GenBank/DDBJ whole genome shotgun (WGS) entry which is preliminary data.</text>
</comment>
<protein>
    <recommendedName>
        <fullName evidence="1">Alkylated DNA repair protein AlkB homologue 8 N-terminal domain-containing protein</fullName>
    </recommendedName>
</protein>
<gene>
    <name evidence="2" type="ORF">QTP70_015946</name>
</gene>
<evidence type="ECO:0000313" key="3">
    <source>
        <dbReference type="Proteomes" id="UP001274896"/>
    </source>
</evidence>
<dbReference type="GO" id="GO:0016706">
    <property type="term" value="F:2-oxoglutarate-dependent dioxygenase activity"/>
    <property type="evidence" value="ECO:0007669"/>
    <property type="project" value="InterPro"/>
</dbReference>
<evidence type="ECO:0000313" key="2">
    <source>
        <dbReference type="EMBL" id="KAK3548628.1"/>
    </source>
</evidence>
<dbReference type="EMBL" id="JAUCMX010000004">
    <property type="protein sequence ID" value="KAK3548628.1"/>
    <property type="molecule type" value="Genomic_DNA"/>
</dbReference>
<dbReference type="PANTHER" id="PTHR35617:SF3">
    <property type="entry name" value="CORE-BINDING (CB) DOMAIN-CONTAINING PROTEIN"/>
    <property type="match status" value="1"/>
</dbReference>
<evidence type="ECO:0000259" key="1">
    <source>
        <dbReference type="Pfam" id="PF09004"/>
    </source>
</evidence>
<reference evidence="2" key="1">
    <citation type="submission" date="2023-06" db="EMBL/GenBank/DDBJ databases">
        <title>Male Hemibagrus guttatus genome.</title>
        <authorList>
            <person name="Bian C."/>
        </authorList>
    </citation>
    <scope>NUCLEOTIDE SEQUENCE</scope>
    <source>
        <strain evidence="2">Male_cb2023</strain>
        <tissue evidence="2">Muscle</tissue>
    </source>
</reference>
<organism evidence="2 3">
    <name type="scientific">Hemibagrus guttatus</name>
    <dbReference type="NCBI Taxonomy" id="175788"/>
    <lineage>
        <taxon>Eukaryota</taxon>
        <taxon>Metazoa</taxon>
        <taxon>Chordata</taxon>
        <taxon>Craniata</taxon>
        <taxon>Vertebrata</taxon>
        <taxon>Euteleostomi</taxon>
        <taxon>Actinopterygii</taxon>
        <taxon>Neopterygii</taxon>
        <taxon>Teleostei</taxon>
        <taxon>Ostariophysi</taxon>
        <taxon>Siluriformes</taxon>
        <taxon>Bagridae</taxon>
        <taxon>Hemibagrus</taxon>
    </lineage>
</organism>
<sequence length="369" mass="41506">FLCMATTNSTSITKFADDTVVVGLISDNNKTAYLEDSRNLENWCHRNNLLLNISKTKELIVDFSTKQERNYQTPLINESPVERVDSFRYLCVHITQDLSWSCHINTVMKKAQQRLYHLRRLRDFELPLRLEQQILLWEKTRFLTLSDFHPSAYKSGCRLPVEAGVEAWGMASPPAGGRVHLADFLYHMELDLFPFKESTHGPLWYYLSHPASLGLDALYIAAIAANHELVLAASMARHYLVSHFLCGARKLRPSCKLCLPSWDFSVVLERLLEACFEPMESASEKFLTLKMALLLALASLKSVGYLQALSVTPACLEFPSGMSKAILHCRAGYIPEVPKDDCSSSHFAGLLYSTPRVSGTGGTFNCVAF</sequence>
<name>A0AAE0VCS9_9TELE</name>